<evidence type="ECO:0000256" key="1">
    <source>
        <dbReference type="SAM" id="MobiDB-lite"/>
    </source>
</evidence>
<feature type="region of interest" description="Disordered" evidence="1">
    <location>
        <begin position="192"/>
        <end position="217"/>
    </location>
</feature>
<name>W9NB88_FUSOX</name>
<dbReference type="EMBL" id="JH651078">
    <property type="protein sequence ID" value="EXA29914.1"/>
    <property type="molecule type" value="Genomic_DNA"/>
</dbReference>
<gene>
    <name evidence="2" type="ORF">FOVG_18639</name>
</gene>
<reference evidence="2" key="2">
    <citation type="submission" date="2012-05" db="EMBL/GenBank/DDBJ databases">
        <title>Annotation of the Genome Sequence of Fusarium oxysporum HDV247.</title>
        <authorList>
            <consortium name="The Broad Institute Genomics Platform"/>
            <person name="Ma L.-J."/>
            <person name="Corby-Kistler H."/>
            <person name="Broz K."/>
            <person name="Gale L.R."/>
            <person name="Jonkers W."/>
            <person name="O'Donnell K."/>
            <person name="Ploetz R."/>
            <person name="Steinberg C."/>
            <person name="Schwartz D.C."/>
            <person name="VanEtten H."/>
            <person name="Zhou S."/>
            <person name="Young S.K."/>
            <person name="Zeng Q."/>
            <person name="Gargeya S."/>
            <person name="Fitzgerald M."/>
            <person name="Abouelleil A."/>
            <person name="Alvarado L."/>
            <person name="Chapman S.B."/>
            <person name="Gainer-Dewar J."/>
            <person name="Goldberg J."/>
            <person name="Griggs A."/>
            <person name="Gujja S."/>
            <person name="Hansen M."/>
            <person name="Howarth C."/>
            <person name="Imamovic A."/>
            <person name="Ireland A."/>
            <person name="Larimer J."/>
            <person name="McCowan C."/>
            <person name="Murphy C."/>
            <person name="Pearson M."/>
            <person name="Poon T.W."/>
            <person name="Priest M."/>
            <person name="Roberts A."/>
            <person name="Saif S."/>
            <person name="Shea T."/>
            <person name="Sykes S."/>
            <person name="Wortman J."/>
            <person name="Nusbaum C."/>
            <person name="Birren B."/>
        </authorList>
    </citation>
    <scope>NUCLEOTIDE SEQUENCE</scope>
    <source>
        <strain evidence="2">HDV247</strain>
    </source>
</reference>
<reference evidence="2" key="1">
    <citation type="submission" date="2011-10" db="EMBL/GenBank/DDBJ databases">
        <title>The Genome Sequence of Fusarium oxysporum HDV247.</title>
        <authorList>
            <consortium name="The Broad Institute Genome Sequencing Platform"/>
            <person name="Ma L.-J."/>
            <person name="Gale L.R."/>
            <person name="Schwartz D.C."/>
            <person name="Zhou S."/>
            <person name="Corby-Kistler H."/>
            <person name="Young S.K."/>
            <person name="Zeng Q."/>
            <person name="Gargeya S."/>
            <person name="Fitzgerald M."/>
            <person name="Haas B."/>
            <person name="Abouelleil A."/>
            <person name="Alvarado L."/>
            <person name="Arachchi H.M."/>
            <person name="Berlin A."/>
            <person name="Brown A."/>
            <person name="Chapman S.B."/>
            <person name="Chen Z."/>
            <person name="Dunbar C."/>
            <person name="Freedman E."/>
            <person name="Gearin G."/>
            <person name="Goldberg J."/>
            <person name="Griggs A."/>
            <person name="Gujja S."/>
            <person name="Heiman D."/>
            <person name="Howarth C."/>
            <person name="Larson L."/>
            <person name="Lui A."/>
            <person name="MacDonald P.J.P."/>
            <person name="Montmayeur A."/>
            <person name="Murphy C."/>
            <person name="Neiman D."/>
            <person name="Pearson M."/>
            <person name="Priest M."/>
            <person name="Roberts A."/>
            <person name="Saif S."/>
            <person name="Shea T."/>
            <person name="Shenoy N."/>
            <person name="Sisk P."/>
            <person name="Stolte C."/>
            <person name="Sykes S."/>
            <person name="Wortman J."/>
            <person name="Nusbaum C."/>
            <person name="Birren B."/>
        </authorList>
    </citation>
    <scope>NUCLEOTIDE SEQUENCE [LARGE SCALE GENOMIC DNA]</scope>
    <source>
        <strain evidence="2">HDV247</strain>
    </source>
</reference>
<evidence type="ECO:0000313" key="2">
    <source>
        <dbReference type="EMBL" id="EXA29914.1"/>
    </source>
</evidence>
<feature type="compositionally biased region" description="Polar residues" evidence="1">
    <location>
        <begin position="207"/>
        <end position="217"/>
    </location>
</feature>
<dbReference type="OrthoDB" id="5109581at2759"/>
<proteinExistence type="predicted"/>
<dbReference type="AlphaFoldDB" id="W9NB88"/>
<feature type="region of interest" description="Disordered" evidence="1">
    <location>
        <begin position="1"/>
        <end position="47"/>
    </location>
</feature>
<dbReference type="HOGENOM" id="CLU_1272338_0_0_1"/>
<accession>W9NB88</accession>
<sequence length="217" mass="24225">MSPQRTPRFTMQTRNTIRVPSSRRSAQSRTGSPDHQTNQLSNDDSTPTIFEKNTLFLPKELKLIGPSNWEQFSPAQKAILSINGLEDAVFGDYPSEDQMTTDQKIKAAKAAISIRGNCTGEALSQLVGMEDPKEMFNLLQGYCVGSGPVLLQTTLYQFIRIKTSSYETIPQFNVEFERLVKLLLDQKEPISDTLKKTEGPPTIRASAHTSIDATRSR</sequence>
<organism evidence="2">
    <name type="scientific">Fusarium oxysporum f. sp. pisi HDV247</name>
    <dbReference type="NCBI Taxonomy" id="1080344"/>
    <lineage>
        <taxon>Eukaryota</taxon>
        <taxon>Fungi</taxon>
        <taxon>Dikarya</taxon>
        <taxon>Ascomycota</taxon>
        <taxon>Pezizomycotina</taxon>
        <taxon>Sordariomycetes</taxon>
        <taxon>Hypocreomycetidae</taxon>
        <taxon>Hypocreales</taxon>
        <taxon>Nectriaceae</taxon>
        <taxon>Fusarium</taxon>
        <taxon>Fusarium oxysporum species complex</taxon>
    </lineage>
</organism>
<dbReference type="Proteomes" id="UP000030751">
    <property type="component" value="Unassembled WGS sequence"/>
</dbReference>
<protein>
    <submittedName>
        <fullName evidence="2">Uncharacterized protein</fullName>
    </submittedName>
</protein>